<proteinExistence type="predicted"/>
<name>A0A8J4RYT8_9ROSI</name>
<gene>
    <name evidence="1" type="ORF">CMV_000687</name>
</gene>
<dbReference type="AlphaFoldDB" id="A0A8J4RYT8"/>
<evidence type="ECO:0000313" key="1">
    <source>
        <dbReference type="EMBL" id="KAF3976098.1"/>
    </source>
</evidence>
<dbReference type="Proteomes" id="UP000737018">
    <property type="component" value="Unassembled WGS sequence"/>
</dbReference>
<keyword evidence="2" id="KW-1185">Reference proteome</keyword>
<accession>A0A8J4RYT8</accession>
<dbReference type="EMBL" id="JRKL02000039">
    <property type="protein sequence ID" value="KAF3976098.1"/>
    <property type="molecule type" value="Genomic_DNA"/>
</dbReference>
<organism evidence="1 2">
    <name type="scientific">Castanea mollissima</name>
    <name type="common">Chinese chestnut</name>
    <dbReference type="NCBI Taxonomy" id="60419"/>
    <lineage>
        <taxon>Eukaryota</taxon>
        <taxon>Viridiplantae</taxon>
        <taxon>Streptophyta</taxon>
        <taxon>Embryophyta</taxon>
        <taxon>Tracheophyta</taxon>
        <taxon>Spermatophyta</taxon>
        <taxon>Magnoliopsida</taxon>
        <taxon>eudicotyledons</taxon>
        <taxon>Gunneridae</taxon>
        <taxon>Pentapetalae</taxon>
        <taxon>rosids</taxon>
        <taxon>fabids</taxon>
        <taxon>Fagales</taxon>
        <taxon>Fagaceae</taxon>
        <taxon>Castanea</taxon>
    </lineage>
</organism>
<sequence length="102" mass="10659">MDGAPTAKPTQSTANCQTNAIHCTSIISLSLSLSLSLSEFFIINQSIGNITNVCNSTNTPFLISSFILCTSCFSCVAAVKAHVNGGTQRTPAPSKTSVSYKP</sequence>
<reference evidence="1" key="1">
    <citation type="submission" date="2020-03" db="EMBL/GenBank/DDBJ databases">
        <title>Castanea mollissima Vanexum genome sequencing.</title>
        <authorList>
            <person name="Staton M."/>
        </authorList>
    </citation>
    <scope>NUCLEOTIDE SEQUENCE</scope>
    <source>
        <tissue evidence="1">Leaf</tissue>
    </source>
</reference>
<protein>
    <submittedName>
        <fullName evidence="1">Uncharacterized protein</fullName>
    </submittedName>
</protein>
<comment type="caution">
    <text evidence="1">The sequence shown here is derived from an EMBL/GenBank/DDBJ whole genome shotgun (WGS) entry which is preliminary data.</text>
</comment>
<evidence type="ECO:0000313" key="2">
    <source>
        <dbReference type="Proteomes" id="UP000737018"/>
    </source>
</evidence>